<evidence type="ECO:0000313" key="4">
    <source>
        <dbReference type="Proteomes" id="UP001597541"/>
    </source>
</evidence>
<dbReference type="PROSITE" id="PS51272">
    <property type="entry name" value="SLH"/>
    <property type="match status" value="1"/>
</dbReference>
<evidence type="ECO:0000313" key="3">
    <source>
        <dbReference type="EMBL" id="MFD2611259.1"/>
    </source>
</evidence>
<name>A0ABW5P825_9BACL</name>
<gene>
    <name evidence="3" type="ORF">ACFSUF_02355</name>
</gene>
<comment type="caution">
    <text evidence="3">The sequence shown here is derived from an EMBL/GenBank/DDBJ whole genome shotgun (WGS) entry which is preliminary data.</text>
</comment>
<dbReference type="EMBL" id="JBHUME010000002">
    <property type="protein sequence ID" value="MFD2611259.1"/>
    <property type="molecule type" value="Genomic_DNA"/>
</dbReference>
<evidence type="ECO:0000259" key="2">
    <source>
        <dbReference type="PROSITE" id="PS51272"/>
    </source>
</evidence>
<reference evidence="4" key="1">
    <citation type="journal article" date="2019" name="Int. J. Syst. Evol. Microbiol.">
        <title>The Global Catalogue of Microorganisms (GCM) 10K type strain sequencing project: providing services to taxonomists for standard genome sequencing and annotation.</title>
        <authorList>
            <consortium name="The Broad Institute Genomics Platform"/>
            <consortium name="The Broad Institute Genome Sequencing Center for Infectious Disease"/>
            <person name="Wu L."/>
            <person name="Ma J."/>
        </authorList>
    </citation>
    <scope>NUCLEOTIDE SEQUENCE [LARGE SCALE GENOMIC DNA]</scope>
    <source>
        <strain evidence="4">KCTC 3950</strain>
    </source>
</reference>
<sequence length="42" mass="4647">MQAVQQAGIITGKPKHRFAPKDKATRLQAARMLAMLLQIGTR</sequence>
<dbReference type="InterPro" id="IPR001119">
    <property type="entry name" value="SLH_dom"/>
</dbReference>
<dbReference type="RefSeq" id="WP_377599713.1">
    <property type="nucleotide sequence ID" value="NZ_JBHUME010000002.1"/>
</dbReference>
<dbReference type="Pfam" id="PF00395">
    <property type="entry name" value="SLH"/>
    <property type="match status" value="1"/>
</dbReference>
<organism evidence="3 4">
    <name type="scientific">Paenibacillus gansuensis</name>
    <dbReference type="NCBI Taxonomy" id="306542"/>
    <lineage>
        <taxon>Bacteria</taxon>
        <taxon>Bacillati</taxon>
        <taxon>Bacillota</taxon>
        <taxon>Bacilli</taxon>
        <taxon>Bacillales</taxon>
        <taxon>Paenibacillaceae</taxon>
        <taxon>Paenibacillus</taxon>
    </lineage>
</organism>
<evidence type="ECO:0000256" key="1">
    <source>
        <dbReference type="SAM" id="MobiDB-lite"/>
    </source>
</evidence>
<accession>A0ABW5P825</accession>
<proteinExistence type="predicted"/>
<protein>
    <submittedName>
        <fullName evidence="3">S-layer homology domain-containing protein</fullName>
    </submittedName>
</protein>
<feature type="region of interest" description="Disordered" evidence="1">
    <location>
        <begin position="1"/>
        <end position="21"/>
    </location>
</feature>
<feature type="domain" description="SLH" evidence="2">
    <location>
        <begin position="1"/>
        <end position="42"/>
    </location>
</feature>
<keyword evidence="4" id="KW-1185">Reference proteome</keyword>
<dbReference type="Proteomes" id="UP001597541">
    <property type="component" value="Unassembled WGS sequence"/>
</dbReference>